<name>J4I0X9_9APHY</name>
<dbReference type="GeneID" id="24100278"/>
<dbReference type="STRING" id="599839.J4I0X9"/>
<dbReference type="InParanoid" id="J4I0X9"/>
<dbReference type="PRINTS" id="PR00463">
    <property type="entry name" value="EP450I"/>
</dbReference>
<evidence type="ECO:0000256" key="2">
    <source>
        <dbReference type="ARBA" id="ARBA00005179"/>
    </source>
</evidence>
<comment type="similarity">
    <text evidence="3">Belongs to the cytochrome P450 family.</text>
</comment>
<dbReference type="PANTHER" id="PTHR24305:SF166">
    <property type="entry name" value="CYTOCHROME P450 12A4, MITOCHONDRIAL-RELATED"/>
    <property type="match status" value="1"/>
</dbReference>
<keyword evidence="7 9" id="KW-0408">Iron</keyword>
<dbReference type="InterPro" id="IPR002401">
    <property type="entry name" value="Cyt_P450_E_grp-I"/>
</dbReference>
<evidence type="ECO:0000256" key="1">
    <source>
        <dbReference type="ARBA" id="ARBA00001971"/>
    </source>
</evidence>
<dbReference type="GO" id="GO:0004497">
    <property type="term" value="F:monooxygenase activity"/>
    <property type="evidence" value="ECO:0007669"/>
    <property type="project" value="UniProtKB-KW"/>
</dbReference>
<keyword evidence="5 9" id="KW-0479">Metal-binding</keyword>
<dbReference type="Pfam" id="PF00067">
    <property type="entry name" value="p450"/>
    <property type="match status" value="2"/>
</dbReference>
<dbReference type="EMBL" id="HE797188">
    <property type="protein sequence ID" value="CCM05367.1"/>
    <property type="molecule type" value="Genomic_DNA"/>
</dbReference>
<dbReference type="Proteomes" id="UP000006352">
    <property type="component" value="Unassembled WGS sequence"/>
</dbReference>
<dbReference type="RefSeq" id="XP_012184650.1">
    <property type="nucleotide sequence ID" value="XM_012329260.1"/>
</dbReference>
<evidence type="ECO:0000256" key="9">
    <source>
        <dbReference type="PIRSR" id="PIRSR602401-1"/>
    </source>
</evidence>
<gene>
    <name evidence="10" type="ORF">FIBRA_07582</name>
</gene>
<dbReference type="InterPro" id="IPR050121">
    <property type="entry name" value="Cytochrome_P450_monoxygenase"/>
</dbReference>
<keyword evidence="4 9" id="KW-0349">Heme</keyword>
<organism evidence="10 11">
    <name type="scientific">Fibroporia radiculosa</name>
    <dbReference type="NCBI Taxonomy" id="599839"/>
    <lineage>
        <taxon>Eukaryota</taxon>
        <taxon>Fungi</taxon>
        <taxon>Dikarya</taxon>
        <taxon>Basidiomycota</taxon>
        <taxon>Agaricomycotina</taxon>
        <taxon>Agaricomycetes</taxon>
        <taxon>Polyporales</taxon>
        <taxon>Fibroporiaceae</taxon>
        <taxon>Fibroporia</taxon>
    </lineage>
</organism>
<evidence type="ECO:0000256" key="5">
    <source>
        <dbReference type="ARBA" id="ARBA00022723"/>
    </source>
</evidence>
<evidence type="ECO:0000256" key="4">
    <source>
        <dbReference type="ARBA" id="ARBA00022617"/>
    </source>
</evidence>
<evidence type="ECO:0000313" key="11">
    <source>
        <dbReference type="Proteomes" id="UP000006352"/>
    </source>
</evidence>
<keyword evidence="8" id="KW-0503">Monooxygenase</keyword>
<dbReference type="InterPro" id="IPR001128">
    <property type="entry name" value="Cyt_P450"/>
</dbReference>
<dbReference type="GO" id="GO:0005506">
    <property type="term" value="F:iron ion binding"/>
    <property type="evidence" value="ECO:0007669"/>
    <property type="project" value="InterPro"/>
</dbReference>
<dbReference type="InterPro" id="IPR036396">
    <property type="entry name" value="Cyt_P450_sf"/>
</dbReference>
<keyword evidence="6" id="KW-0560">Oxidoreductase</keyword>
<evidence type="ECO:0000313" key="10">
    <source>
        <dbReference type="EMBL" id="CCM05367.1"/>
    </source>
</evidence>
<dbReference type="OrthoDB" id="1470350at2759"/>
<evidence type="ECO:0000256" key="3">
    <source>
        <dbReference type="ARBA" id="ARBA00010617"/>
    </source>
</evidence>
<evidence type="ECO:0000256" key="7">
    <source>
        <dbReference type="ARBA" id="ARBA00023004"/>
    </source>
</evidence>
<protein>
    <recommendedName>
        <fullName evidence="12">Cytochrome P450</fullName>
    </recommendedName>
</protein>
<feature type="binding site" description="axial binding residue" evidence="9">
    <location>
        <position position="457"/>
    </location>
    <ligand>
        <name>heme</name>
        <dbReference type="ChEBI" id="CHEBI:30413"/>
    </ligand>
    <ligandPart>
        <name>Fe</name>
        <dbReference type="ChEBI" id="CHEBI:18248"/>
    </ligandPart>
</feature>
<dbReference type="GO" id="GO:0020037">
    <property type="term" value="F:heme binding"/>
    <property type="evidence" value="ECO:0007669"/>
    <property type="project" value="InterPro"/>
</dbReference>
<dbReference type="AlphaFoldDB" id="J4I0X9"/>
<dbReference type="HOGENOM" id="CLU_001570_5_11_1"/>
<dbReference type="GO" id="GO:0016705">
    <property type="term" value="F:oxidoreductase activity, acting on paired donors, with incorporation or reduction of molecular oxygen"/>
    <property type="evidence" value="ECO:0007669"/>
    <property type="project" value="InterPro"/>
</dbReference>
<accession>J4I0X9</accession>
<dbReference type="SUPFAM" id="SSF48264">
    <property type="entry name" value="Cytochrome P450"/>
    <property type="match status" value="1"/>
</dbReference>
<evidence type="ECO:0000256" key="6">
    <source>
        <dbReference type="ARBA" id="ARBA00023002"/>
    </source>
</evidence>
<comment type="pathway">
    <text evidence="2">Secondary metabolite biosynthesis.</text>
</comment>
<keyword evidence="11" id="KW-1185">Reference proteome</keyword>
<evidence type="ECO:0000256" key="8">
    <source>
        <dbReference type="ARBA" id="ARBA00023033"/>
    </source>
</evidence>
<evidence type="ECO:0008006" key="12">
    <source>
        <dbReference type="Google" id="ProtNLM"/>
    </source>
</evidence>
<dbReference type="PANTHER" id="PTHR24305">
    <property type="entry name" value="CYTOCHROME P450"/>
    <property type="match status" value="1"/>
</dbReference>
<dbReference type="CDD" id="cd11069">
    <property type="entry name" value="CYP_FUM15-like"/>
    <property type="match status" value="1"/>
</dbReference>
<sequence length="521" mass="57975">MVSLSLSTSMFAWCALGTSVLLYAAWKAAALVAHARTSPLRHIPGPRSVSWLYGNLTQIARGDPTVLREDWVDAHGPTIKYKGLFNRDIVYTVDPRALNHILSHSTDYPKPELVRFSLSQFLGEGLLFVENDQHRQQRRIMNPAFGPAQIRELAEIFFEKAIQLRDAWSHEIAKHSEPAKIEVLGWLTKTTLDVIGLAGFDYDFDTLNINGKPNELYQAFQVIFGKAALRPSVIPMLKYLFPPLRVIPDIGQRRIARARAVMDRIALKLVREKKADIASAAGADKAGTKPARLQSRDLLTLLLKANVGADIPESQRLSDSDVIAQIPTFLVAGHETTSNATSWGLYALALAPAVQSKLREELWAVPTDSPSMDELQALPLLDAVVRETLRLHAPVPFTVRVAVRDDVIPLGTPYTDLRGQVHDSIRPERWDAMPEAAQSIPGVWGNMMTFLGGPRSCIGFRFTLIEMKAIMFTLLRAFEFELALPADEIVRQTADIQRPIVKSEADKGGQLPMLVRPHVRV</sequence>
<comment type="cofactor">
    <cofactor evidence="1 9">
        <name>heme</name>
        <dbReference type="ChEBI" id="CHEBI:30413"/>
    </cofactor>
</comment>
<dbReference type="Gene3D" id="1.10.630.10">
    <property type="entry name" value="Cytochrome P450"/>
    <property type="match status" value="1"/>
</dbReference>
<dbReference type="PRINTS" id="PR00385">
    <property type="entry name" value="P450"/>
</dbReference>
<proteinExistence type="inferred from homology"/>
<reference evidence="10 11" key="1">
    <citation type="journal article" date="2012" name="Appl. Environ. Microbiol.">
        <title>Short-read sequencing for genomic analysis of the brown rot fungus Fibroporia radiculosa.</title>
        <authorList>
            <person name="Tang J.D."/>
            <person name="Perkins A.D."/>
            <person name="Sonstegard T.S."/>
            <person name="Schroeder S.G."/>
            <person name="Burgess S.C."/>
            <person name="Diehl S.V."/>
        </authorList>
    </citation>
    <scope>NUCLEOTIDE SEQUENCE [LARGE SCALE GENOMIC DNA]</scope>
    <source>
        <strain evidence="10 11">TFFH 294</strain>
    </source>
</reference>